<feature type="compositionally biased region" description="Pro residues" evidence="1">
    <location>
        <begin position="102"/>
        <end position="113"/>
    </location>
</feature>
<feature type="compositionally biased region" description="Basic residues" evidence="1">
    <location>
        <begin position="79"/>
        <end position="88"/>
    </location>
</feature>
<feature type="signal peptide" evidence="2">
    <location>
        <begin position="1"/>
        <end position="28"/>
    </location>
</feature>
<sequence length="363" mass="38430">MGTTTCTMIHVTICRALVYIGSLELVRCRPCDEKEEEERAITTTPSSSLGGCYRAHQACHQICSAAPSKPPPAPAQPKTTKRGTKKVVKKEEKVVAGLFKSAPPPPEAPPAAIPKPTKRASKRKAPEEHESVVAGPSEPAQPPSKKRKADPKGKGKAVELPGEGEKQPGEMSTVKADSVLTSPSAPVSALKTRSGRALSNKGKGKEVAAPPMKPYAEAAASAMASSVSADENGEKNEVRPSSSRFPVLGADEAPSPTLQVGPVFGTGNLQGAANHSSVPELQQSREGSPVLERGGDDTVTKYVHQHWPVLPPQPKLPPAYVFPSHFTNAQYATEIPAAIPGGQVWDHNTNRHVNVDLDLISKY</sequence>
<evidence type="ECO:0000256" key="1">
    <source>
        <dbReference type="SAM" id="MobiDB-lite"/>
    </source>
</evidence>
<feature type="chain" id="PRO_5007288002" evidence="2">
    <location>
        <begin position="29"/>
        <end position="363"/>
    </location>
</feature>
<feature type="compositionally biased region" description="Basic and acidic residues" evidence="1">
    <location>
        <begin position="150"/>
        <end position="168"/>
    </location>
</feature>
<organism evidence="3 4">
    <name type="scientific">Mollisia scopiformis</name>
    <name type="common">Conifer needle endophyte fungus</name>
    <name type="synonym">Phialocephala scopiformis</name>
    <dbReference type="NCBI Taxonomy" id="149040"/>
    <lineage>
        <taxon>Eukaryota</taxon>
        <taxon>Fungi</taxon>
        <taxon>Dikarya</taxon>
        <taxon>Ascomycota</taxon>
        <taxon>Pezizomycotina</taxon>
        <taxon>Leotiomycetes</taxon>
        <taxon>Helotiales</taxon>
        <taxon>Mollisiaceae</taxon>
        <taxon>Mollisia</taxon>
    </lineage>
</organism>
<dbReference type="RefSeq" id="XP_018062779.1">
    <property type="nucleotide sequence ID" value="XM_018213636.1"/>
</dbReference>
<gene>
    <name evidence="3" type="ORF">LY89DRAFT_676844</name>
</gene>
<keyword evidence="2" id="KW-0732">Signal</keyword>
<evidence type="ECO:0000313" key="4">
    <source>
        <dbReference type="Proteomes" id="UP000070700"/>
    </source>
</evidence>
<dbReference type="KEGG" id="psco:LY89DRAFT_676844"/>
<dbReference type="EMBL" id="KQ947435">
    <property type="protein sequence ID" value="KUJ08424.1"/>
    <property type="molecule type" value="Genomic_DNA"/>
</dbReference>
<evidence type="ECO:0000256" key="2">
    <source>
        <dbReference type="SAM" id="SignalP"/>
    </source>
</evidence>
<dbReference type="AlphaFoldDB" id="A0A132B975"/>
<name>A0A132B975_MOLSC</name>
<feature type="region of interest" description="Disordered" evidence="1">
    <location>
        <begin position="65"/>
        <end position="247"/>
    </location>
</feature>
<feature type="compositionally biased region" description="Low complexity" evidence="1">
    <location>
        <begin position="216"/>
        <end position="229"/>
    </location>
</feature>
<protein>
    <submittedName>
        <fullName evidence="3">Uncharacterized protein</fullName>
    </submittedName>
</protein>
<dbReference type="Proteomes" id="UP000070700">
    <property type="component" value="Unassembled WGS sequence"/>
</dbReference>
<dbReference type="InParanoid" id="A0A132B975"/>
<evidence type="ECO:0000313" key="3">
    <source>
        <dbReference type="EMBL" id="KUJ08424.1"/>
    </source>
</evidence>
<feature type="region of interest" description="Disordered" evidence="1">
    <location>
        <begin position="267"/>
        <end position="293"/>
    </location>
</feature>
<reference evidence="3 4" key="1">
    <citation type="submission" date="2015-10" db="EMBL/GenBank/DDBJ databases">
        <title>Full genome of DAOMC 229536 Phialocephala scopiformis, a fungal endophyte of spruce producing the potent anti-insectan compound rugulosin.</title>
        <authorList>
            <consortium name="DOE Joint Genome Institute"/>
            <person name="Walker A.K."/>
            <person name="Frasz S.L."/>
            <person name="Seifert K.A."/>
            <person name="Miller J.D."/>
            <person name="Mondo S.J."/>
            <person name="Labutti K."/>
            <person name="Lipzen A."/>
            <person name="Dockter R."/>
            <person name="Kennedy M."/>
            <person name="Grigoriev I.V."/>
            <person name="Spatafora J.W."/>
        </authorList>
    </citation>
    <scope>NUCLEOTIDE SEQUENCE [LARGE SCALE GENOMIC DNA]</scope>
    <source>
        <strain evidence="3 4">CBS 120377</strain>
    </source>
</reference>
<feature type="compositionally biased region" description="Polar residues" evidence="1">
    <location>
        <begin position="267"/>
        <end position="286"/>
    </location>
</feature>
<accession>A0A132B975</accession>
<keyword evidence="4" id="KW-1185">Reference proteome</keyword>
<proteinExistence type="predicted"/>
<dbReference type="GeneID" id="28823362"/>